<dbReference type="Pfam" id="PF02013">
    <property type="entry name" value="CBM_10"/>
    <property type="match status" value="1"/>
</dbReference>
<evidence type="ECO:0000313" key="9">
    <source>
        <dbReference type="Proteomes" id="UP000193944"/>
    </source>
</evidence>
<evidence type="ECO:0000259" key="7">
    <source>
        <dbReference type="PROSITE" id="PS51763"/>
    </source>
</evidence>
<dbReference type="InterPro" id="IPR036186">
    <property type="entry name" value="Serpin_sf"/>
</dbReference>
<keyword evidence="2 6" id="KW-0732">Signal</keyword>
<dbReference type="PROSITE" id="PS51763">
    <property type="entry name" value="CBM10"/>
    <property type="match status" value="1"/>
</dbReference>
<dbReference type="Proteomes" id="UP000193944">
    <property type="component" value="Unassembled WGS sequence"/>
</dbReference>
<dbReference type="AlphaFoldDB" id="A0A1Y1WT35"/>
<dbReference type="InterPro" id="IPR000215">
    <property type="entry name" value="Serpin_fam"/>
</dbReference>
<dbReference type="PANTHER" id="PTHR11461">
    <property type="entry name" value="SERINE PROTEASE INHIBITOR, SERPIN"/>
    <property type="match status" value="1"/>
</dbReference>
<dbReference type="CDD" id="cd19596">
    <property type="entry name" value="serpin_fungal"/>
    <property type="match status" value="1"/>
</dbReference>
<sequence>MNNLTLFLLGLGLVKVSCENCFSIKFGYPCCNGCDVIYVDEDGKWSVENDSWCGLMDSCENGGIEDEDIIDDIFVNNNNTDTSKKDFEFLFLKLENHKENMLYSPLSIEYALNMLQEGADGNTYDEINKIIGNDELPKYTNIENNLSLANGVFIKDTFYENVKTDYINTLKEKFDSEVIQDPFESAENVNHWIEDKTLGIIKNVVNDDAVRSPAMAMLLINALAMDMDWKILFDSYDTNEENFYMENGQRIQVSMMNKKEIKSDVVSYYKSNKVKAVTMEFEEYNGTELEFLALMPNEDLSSFVENITLEQIQKLDQKLIPSSETSNGVNLKIPKFKFSYDLALKKNLMDLGINDAFDELKANFTKISDPYSSGMNLFVSDALHKADIEFTEKGVKAAAVTVALTYATSFRPKKGDPIEIVIDKPFMFIIRDKNTKDIWFTGTVYEPELWGNN</sequence>
<dbReference type="Gene3D" id="2.30.39.10">
    <property type="entry name" value="Alpha-1-antitrypsin, domain 1"/>
    <property type="match status" value="1"/>
</dbReference>
<comment type="similarity">
    <text evidence="1 5">Belongs to the serpin family.</text>
</comment>
<gene>
    <name evidence="8" type="ORF">BCR32DRAFT_329304</name>
</gene>
<protein>
    <recommendedName>
        <fullName evidence="7">CBM10 domain-containing protein</fullName>
    </recommendedName>
</protein>
<dbReference type="InterPro" id="IPR023796">
    <property type="entry name" value="Serpin_dom"/>
</dbReference>
<dbReference type="InterPro" id="IPR042178">
    <property type="entry name" value="Serpin_sf_1"/>
</dbReference>
<dbReference type="SMART" id="SM00093">
    <property type="entry name" value="SERPIN"/>
    <property type="match status" value="1"/>
</dbReference>
<comment type="caution">
    <text evidence="8">The sequence shown here is derived from an EMBL/GenBank/DDBJ whole genome shotgun (WGS) entry which is preliminary data.</text>
</comment>
<evidence type="ECO:0000256" key="3">
    <source>
        <dbReference type="ARBA" id="ARBA00022737"/>
    </source>
</evidence>
<dbReference type="GO" id="GO:0016787">
    <property type="term" value="F:hydrolase activity"/>
    <property type="evidence" value="ECO:0007669"/>
    <property type="project" value="UniProtKB-KW"/>
</dbReference>
<evidence type="ECO:0000256" key="6">
    <source>
        <dbReference type="SAM" id="SignalP"/>
    </source>
</evidence>
<evidence type="ECO:0000256" key="5">
    <source>
        <dbReference type="RuleBase" id="RU000411"/>
    </source>
</evidence>
<evidence type="ECO:0000256" key="4">
    <source>
        <dbReference type="ARBA" id="ARBA00022801"/>
    </source>
</evidence>
<reference evidence="8 9" key="2">
    <citation type="submission" date="2016-08" db="EMBL/GenBank/DDBJ databases">
        <title>Pervasive Adenine N6-methylation of Active Genes in Fungi.</title>
        <authorList>
            <consortium name="DOE Joint Genome Institute"/>
            <person name="Mondo S.J."/>
            <person name="Dannebaum R.O."/>
            <person name="Kuo R.C."/>
            <person name="Labutti K."/>
            <person name="Haridas S."/>
            <person name="Kuo A."/>
            <person name="Salamov A."/>
            <person name="Ahrendt S.R."/>
            <person name="Lipzen A."/>
            <person name="Sullivan W."/>
            <person name="Andreopoulos W.B."/>
            <person name="Clum A."/>
            <person name="Lindquist E."/>
            <person name="Daum C."/>
            <person name="Ramamoorthy G.K."/>
            <person name="Gryganskyi A."/>
            <person name="Culley D."/>
            <person name="Magnuson J.K."/>
            <person name="James T.Y."/>
            <person name="O'Malley M.A."/>
            <person name="Stajich J.E."/>
            <person name="Spatafora J.W."/>
            <person name="Visel A."/>
            <person name="Grigoriev I.V."/>
        </authorList>
    </citation>
    <scope>NUCLEOTIDE SEQUENCE [LARGE SCALE GENOMIC DNA]</scope>
    <source>
        <strain evidence="8 9">S4</strain>
    </source>
</reference>
<organism evidence="8 9">
    <name type="scientific">Anaeromyces robustus</name>
    <dbReference type="NCBI Taxonomy" id="1754192"/>
    <lineage>
        <taxon>Eukaryota</taxon>
        <taxon>Fungi</taxon>
        <taxon>Fungi incertae sedis</taxon>
        <taxon>Chytridiomycota</taxon>
        <taxon>Chytridiomycota incertae sedis</taxon>
        <taxon>Neocallimastigomycetes</taxon>
        <taxon>Neocallimastigales</taxon>
        <taxon>Neocallimastigaceae</taxon>
        <taxon>Anaeromyces</taxon>
    </lineage>
</organism>
<dbReference type="SUPFAM" id="SSF64571">
    <property type="entry name" value="Cellulose docking domain, dockering"/>
    <property type="match status" value="1"/>
</dbReference>
<dbReference type="GO" id="GO:0004867">
    <property type="term" value="F:serine-type endopeptidase inhibitor activity"/>
    <property type="evidence" value="ECO:0007669"/>
    <property type="project" value="InterPro"/>
</dbReference>
<feature type="signal peptide" evidence="6">
    <location>
        <begin position="1"/>
        <end position="18"/>
    </location>
</feature>
<accession>A0A1Y1WT35</accession>
<keyword evidence="9" id="KW-1185">Reference proteome</keyword>
<dbReference type="Gene3D" id="3.30.497.10">
    <property type="entry name" value="Antithrombin, subunit I, domain 2"/>
    <property type="match status" value="1"/>
</dbReference>
<evidence type="ECO:0000256" key="1">
    <source>
        <dbReference type="ARBA" id="ARBA00009500"/>
    </source>
</evidence>
<dbReference type="SUPFAM" id="SSF56574">
    <property type="entry name" value="Serpins"/>
    <property type="match status" value="1"/>
</dbReference>
<dbReference type="EMBL" id="MCFG01000292">
    <property type="protein sequence ID" value="ORX76555.1"/>
    <property type="molecule type" value="Genomic_DNA"/>
</dbReference>
<dbReference type="GO" id="GO:0005615">
    <property type="term" value="C:extracellular space"/>
    <property type="evidence" value="ECO:0007669"/>
    <property type="project" value="InterPro"/>
</dbReference>
<dbReference type="InterPro" id="IPR009034">
    <property type="entry name" value="Dockerin_dom_fun_sf"/>
</dbReference>
<feature type="chain" id="PRO_5012824458" description="CBM10 domain-containing protein" evidence="6">
    <location>
        <begin position="19"/>
        <end position="453"/>
    </location>
</feature>
<evidence type="ECO:0000256" key="2">
    <source>
        <dbReference type="ARBA" id="ARBA00022729"/>
    </source>
</evidence>
<dbReference type="PROSITE" id="PS00284">
    <property type="entry name" value="SERPIN"/>
    <property type="match status" value="1"/>
</dbReference>
<keyword evidence="4" id="KW-0378">Hydrolase</keyword>
<evidence type="ECO:0000313" key="8">
    <source>
        <dbReference type="EMBL" id="ORX76555.1"/>
    </source>
</evidence>
<dbReference type="STRING" id="1754192.A0A1Y1WT35"/>
<keyword evidence="3" id="KW-0677">Repeat</keyword>
<dbReference type="Gene3D" id="3.90.1220.10">
    <property type="entry name" value="Cellulose docking domain, dockering"/>
    <property type="match status" value="1"/>
</dbReference>
<reference evidence="8 9" key="1">
    <citation type="submission" date="2016-08" db="EMBL/GenBank/DDBJ databases">
        <title>A Parts List for Fungal Cellulosomes Revealed by Comparative Genomics.</title>
        <authorList>
            <consortium name="DOE Joint Genome Institute"/>
            <person name="Haitjema C.H."/>
            <person name="Gilmore S.P."/>
            <person name="Henske J.K."/>
            <person name="Solomon K.V."/>
            <person name="De Groot R."/>
            <person name="Kuo A."/>
            <person name="Mondo S.J."/>
            <person name="Salamov A.A."/>
            <person name="Labutti K."/>
            <person name="Zhao Z."/>
            <person name="Chiniquy J."/>
            <person name="Barry K."/>
            <person name="Brewer H.M."/>
            <person name="Purvine S.O."/>
            <person name="Wright A.T."/>
            <person name="Boxma B."/>
            <person name="Van Alen T."/>
            <person name="Hackstein J.H."/>
            <person name="Baker S.E."/>
            <person name="Grigoriev I.V."/>
            <person name="O'Malley M.A."/>
        </authorList>
    </citation>
    <scope>NUCLEOTIDE SEQUENCE [LARGE SCALE GENOMIC DNA]</scope>
    <source>
        <strain evidence="8 9">S4</strain>
    </source>
</reference>
<dbReference type="Pfam" id="PF00079">
    <property type="entry name" value="Serpin"/>
    <property type="match status" value="1"/>
</dbReference>
<dbReference type="InterPro" id="IPR002883">
    <property type="entry name" value="CBM10/Dockerin_dom"/>
</dbReference>
<dbReference type="OrthoDB" id="1063785at2759"/>
<dbReference type="PANTHER" id="PTHR11461:SF211">
    <property type="entry name" value="GH10112P-RELATED"/>
    <property type="match status" value="1"/>
</dbReference>
<feature type="domain" description="CBM10" evidence="7">
    <location>
        <begin position="20"/>
        <end position="56"/>
    </location>
</feature>
<proteinExistence type="inferred from homology"/>
<dbReference type="InterPro" id="IPR023795">
    <property type="entry name" value="Serpin_CS"/>
</dbReference>
<dbReference type="InterPro" id="IPR042185">
    <property type="entry name" value="Serpin_sf_2"/>
</dbReference>
<name>A0A1Y1WT35_9FUNG</name>